<evidence type="ECO:0000313" key="2">
    <source>
        <dbReference type="Proteomes" id="UP001596303"/>
    </source>
</evidence>
<proteinExistence type="predicted"/>
<organism evidence="1 2">
    <name type="scientific">Ponticaulis profundi</name>
    <dbReference type="NCBI Taxonomy" id="2665222"/>
    <lineage>
        <taxon>Bacteria</taxon>
        <taxon>Pseudomonadati</taxon>
        <taxon>Pseudomonadota</taxon>
        <taxon>Alphaproteobacteria</taxon>
        <taxon>Hyphomonadales</taxon>
        <taxon>Hyphomonadaceae</taxon>
        <taxon>Ponticaulis</taxon>
    </lineage>
</organism>
<name>A0ABW1S534_9PROT</name>
<accession>A0ABW1S534</accession>
<gene>
    <name evidence="1" type="ORF">ACFQDM_01370</name>
</gene>
<sequence length="105" mass="11878">MPVQLVYRKAHTRRLQSGDVVHVAASWILRELGDRTQYKSRHEHNCPACGAKVRSVKMPNGGWVHYEVAGGLHSVKHPCFYLGDGIGRQRDSETLDLFDDLVTDH</sequence>
<reference evidence="2" key="1">
    <citation type="journal article" date="2019" name="Int. J. Syst. Evol. Microbiol.">
        <title>The Global Catalogue of Microorganisms (GCM) 10K type strain sequencing project: providing services to taxonomists for standard genome sequencing and annotation.</title>
        <authorList>
            <consortium name="The Broad Institute Genomics Platform"/>
            <consortium name="The Broad Institute Genome Sequencing Center for Infectious Disease"/>
            <person name="Wu L."/>
            <person name="Ma J."/>
        </authorList>
    </citation>
    <scope>NUCLEOTIDE SEQUENCE [LARGE SCALE GENOMIC DNA]</scope>
    <source>
        <strain evidence="2">CGMCC-1.15741</strain>
    </source>
</reference>
<evidence type="ECO:0000313" key="1">
    <source>
        <dbReference type="EMBL" id="MFC6196705.1"/>
    </source>
</evidence>
<dbReference type="RefSeq" id="WP_377374471.1">
    <property type="nucleotide sequence ID" value="NZ_JBHSSW010000002.1"/>
</dbReference>
<comment type="caution">
    <text evidence="1">The sequence shown here is derived from an EMBL/GenBank/DDBJ whole genome shotgun (WGS) entry which is preliminary data.</text>
</comment>
<keyword evidence="2" id="KW-1185">Reference proteome</keyword>
<protein>
    <submittedName>
        <fullName evidence="1">Uncharacterized protein</fullName>
    </submittedName>
</protein>
<dbReference type="EMBL" id="JBHSSW010000002">
    <property type="protein sequence ID" value="MFC6196705.1"/>
    <property type="molecule type" value="Genomic_DNA"/>
</dbReference>
<dbReference type="Proteomes" id="UP001596303">
    <property type="component" value="Unassembled WGS sequence"/>
</dbReference>